<organism evidence="3 4">
    <name type="scientific">Thermatribacter velox</name>
    <dbReference type="NCBI Taxonomy" id="3039681"/>
    <lineage>
        <taxon>Bacteria</taxon>
        <taxon>Pseudomonadati</taxon>
        <taxon>Atribacterota</taxon>
        <taxon>Atribacteria</taxon>
        <taxon>Atribacterales</taxon>
        <taxon>Thermatribacteraceae</taxon>
        <taxon>Thermatribacter</taxon>
    </lineage>
</organism>
<name>A0ABZ2YC97_9BACT</name>
<dbReference type="SUPFAM" id="SSF89392">
    <property type="entry name" value="Prokaryotic lipoproteins and lipoprotein localization factors"/>
    <property type="match status" value="1"/>
</dbReference>
<dbReference type="Pfam" id="PF17131">
    <property type="entry name" value="LolA_like"/>
    <property type="match status" value="1"/>
</dbReference>
<keyword evidence="3" id="KW-0449">Lipoprotein</keyword>
<dbReference type="RefSeq" id="WP_369018783.1">
    <property type="nucleotide sequence ID" value="NZ_CP121689.1"/>
</dbReference>
<evidence type="ECO:0000313" key="4">
    <source>
        <dbReference type="Proteomes" id="UP001461341"/>
    </source>
</evidence>
<dbReference type="PANTHER" id="PTHR37507">
    <property type="entry name" value="SPORULATION PROTEIN YDCC"/>
    <property type="match status" value="1"/>
</dbReference>
<dbReference type="InterPro" id="IPR052944">
    <property type="entry name" value="Sporulation_related"/>
</dbReference>
<sequence length="255" mass="29971">MRKFWFLMGIFVLVVFLLGGIVWALTADEILDEVEKRRTDFVTQRSEAKMILIDENGKEEVREVVMYSKDEGDDTISLIVRFLSPADVEGVTLLSIKGGEKIYLYMPAYRKVRRIAGSSKKEKFMGTDFSYDDLSQSYGREDYEATLVDEDEENYYLELKPLEEDSDYSKLVMTVDKEKFYFKKIEFYDLEGNLWKTLEVLEIEESEEGKITILKMAFKDLKENHETRMETVKHEENISLPDNFFSVRTIQRPEL</sequence>
<evidence type="ECO:0000259" key="2">
    <source>
        <dbReference type="Pfam" id="PF17131"/>
    </source>
</evidence>
<evidence type="ECO:0000313" key="3">
    <source>
        <dbReference type="EMBL" id="WZL76619.1"/>
    </source>
</evidence>
<dbReference type="Gene3D" id="2.50.20.10">
    <property type="entry name" value="Lipoprotein localisation LolA/LolB/LppX"/>
    <property type="match status" value="1"/>
</dbReference>
<feature type="domain" description="Uncharacterized protein TP-0789" evidence="2">
    <location>
        <begin position="79"/>
        <end position="252"/>
    </location>
</feature>
<accession>A0ABZ2YC97</accession>
<reference evidence="3 4" key="1">
    <citation type="submission" date="2023-03" db="EMBL/GenBank/DDBJ databases">
        <title>Novel Species.</title>
        <authorList>
            <person name="Ma S."/>
        </authorList>
    </citation>
    <scope>NUCLEOTIDE SEQUENCE [LARGE SCALE GENOMIC DNA]</scope>
    <source>
        <strain evidence="3 4">B11</strain>
    </source>
</reference>
<dbReference type="PANTHER" id="PTHR37507:SF2">
    <property type="entry name" value="SPORULATION PROTEIN YDCC"/>
    <property type="match status" value="1"/>
</dbReference>
<evidence type="ECO:0000256" key="1">
    <source>
        <dbReference type="ARBA" id="ARBA00022729"/>
    </source>
</evidence>
<proteinExistence type="predicted"/>
<dbReference type="InterPro" id="IPR033399">
    <property type="entry name" value="TP_0789-like"/>
</dbReference>
<dbReference type="CDD" id="cd16329">
    <property type="entry name" value="LolA_like"/>
    <property type="match status" value="1"/>
</dbReference>
<keyword evidence="1" id="KW-0732">Signal</keyword>
<keyword evidence="4" id="KW-1185">Reference proteome</keyword>
<protein>
    <submittedName>
        <fullName evidence="3">Outer membrane lipoprotein-sorting protein</fullName>
    </submittedName>
</protein>
<dbReference type="EMBL" id="CP121689">
    <property type="protein sequence ID" value="WZL76619.1"/>
    <property type="molecule type" value="Genomic_DNA"/>
</dbReference>
<dbReference type="InterPro" id="IPR029046">
    <property type="entry name" value="LolA/LolB/LppX"/>
</dbReference>
<dbReference type="Proteomes" id="UP001461341">
    <property type="component" value="Chromosome"/>
</dbReference>
<gene>
    <name evidence="3" type="ORF">QBE54_02480</name>
</gene>